<organism evidence="2 3">
    <name type="scientific">Paenibacillus agri</name>
    <dbReference type="NCBI Taxonomy" id="2744309"/>
    <lineage>
        <taxon>Bacteria</taxon>
        <taxon>Bacillati</taxon>
        <taxon>Bacillota</taxon>
        <taxon>Bacilli</taxon>
        <taxon>Bacillales</taxon>
        <taxon>Paenibacillaceae</taxon>
        <taxon>Paenibacillus</taxon>
    </lineage>
</organism>
<keyword evidence="1" id="KW-1133">Transmembrane helix</keyword>
<dbReference type="Proteomes" id="UP000564806">
    <property type="component" value="Unassembled WGS sequence"/>
</dbReference>
<evidence type="ECO:0000313" key="2">
    <source>
        <dbReference type="EMBL" id="NUU61160.1"/>
    </source>
</evidence>
<proteinExistence type="predicted"/>
<keyword evidence="1" id="KW-0812">Transmembrane</keyword>
<comment type="caution">
    <text evidence="2">The sequence shown here is derived from an EMBL/GenBank/DDBJ whole genome shotgun (WGS) entry which is preliminary data.</text>
</comment>
<dbReference type="EMBL" id="JABWCS010000207">
    <property type="protein sequence ID" value="NUU61160.1"/>
    <property type="molecule type" value="Genomic_DNA"/>
</dbReference>
<accession>A0A850EN09</accession>
<reference evidence="2" key="1">
    <citation type="submission" date="2020-06" db="EMBL/GenBank/DDBJ databases">
        <title>Paenibacillus sp. nov., isolated from soil.</title>
        <authorList>
            <person name="Seo Y.L."/>
        </authorList>
    </citation>
    <scope>NUCLEOTIDE SEQUENCE [LARGE SCALE GENOMIC DNA]</scope>
    <source>
        <strain evidence="2">JW14</strain>
    </source>
</reference>
<evidence type="ECO:0000313" key="3">
    <source>
        <dbReference type="Proteomes" id="UP000564806"/>
    </source>
</evidence>
<sequence>MNKNDEQEALLHKLTREMGRLDVQYDIPPPSLRALESLIVAEEQSRRKKTRKERLLFCIVSVILLSSTLALLGYVPVIYLTLQGIIPLAALVGLTVSRFRRWKEGARE</sequence>
<keyword evidence="3" id="KW-1185">Reference proteome</keyword>
<name>A0A850EN09_9BACL</name>
<dbReference type="Pfam" id="PF17280">
    <property type="entry name" value="DUF5345"/>
    <property type="match status" value="1"/>
</dbReference>
<dbReference type="RefSeq" id="WP_175371711.1">
    <property type="nucleotide sequence ID" value="NZ_JABWCS010000207.1"/>
</dbReference>
<feature type="transmembrane region" description="Helical" evidence="1">
    <location>
        <begin position="80"/>
        <end position="99"/>
    </location>
</feature>
<dbReference type="AlphaFoldDB" id="A0A850EN09"/>
<gene>
    <name evidence="2" type="ORF">HPT30_12455</name>
</gene>
<evidence type="ECO:0000256" key="1">
    <source>
        <dbReference type="SAM" id="Phobius"/>
    </source>
</evidence>
<feature type="transmembrane region" description="Helical" evidence="1">
    <location>
        <begin position="55"/>
        <end position="74"/>
    </location>
</feature>
<dbReference type="InterPro" id="IPR035238">
    <property type="entry name" value="DUF5345"/>
</dbReference>
<protein>
    <submittedName>
        <fullName evidence="2">YxlC family protein</fullName>
    </submittedName>
</protein>
<keyword evidence="1" id="KW-0472">Membrane</keyword>